<keyword evidence="5 7" id="KW-1133">Transmembrane helix</keyword>
<evidence type="ECO:0000256" key="3">
    <source>
        <dbReference type="ARBA" id="ARBA00022475"/>
    </source>
</evidence>
<feature type="transmembrane region" description="Helical" evidence="7">
    <location>
        <begin position="404"/>
        <end position="423"/>
    </location>
</feature>
<feature type="transmembrane region" description="Helical" evidence="7">
    <location>
        <begin position="73"/>
        <end position="93"/>
    </location>
</feature>
<dbReference type="InterPro" id="IPR011657">
    <property type="entry name" value="CNT_C_dom"/>
</dbReference>
<feature type="transmembrane region" description="Helical" evidence="7">
    <location>
        <begin position="214"/>
        <end position="235"/>
    </location>
</feature>
<evidence type="ECO:0000259" key="9">
    <source>
        <dbReference type="Pfam" id="PF07662"/>
    </source>
</evidence>
<organism evidence="11 12">
    <name type="scientific">Thermogemmata fonticola</name>
    <dbReference type="NCBI Taxonomy" id="2755323"/>
    <lineage>
        <taxon>Bacteria</taxon>
        <taxon>Pseudomonadati</taxon>
        <taxon>Planctomycetota</taxon>
        <taxon>Planctomycetia</taxon>
        <taxon>Gemmatales</taxon>
        <taxon>Gemmataceae</taxon>
        <taxon>Thermogemmata</taxon>
    </lineage>
</organism>
<keyword evidence="4 7" id="KW-0812">Transmembrane</keyword>
<gene>
    <name evidence="11" type="ORF">H0921_08955</name>
</gene>
<keyword evidence="3" id="KW-1003">Cell membrane</keyword>
<evidence type="ECO:0000313" key="12">
    <source>
        <dbReference type="Proteomes" id="UP000542342"/>
    </source>
</evidence>
<comment type="subcellular location">
    <subcellularLocation>
        <location evidence="1">Cell membrane</location>
        <topology evidence="1">Multi-pass membrane protein</topology>
    </subcellularLocation>
</comment>
<evidence type="ECO:0000256" key="4">
    <source>
        <dbReference type="ARBA" id="ARBA00022692"/>
    </source>
</evidence>
<comment type="caution">
    <text evidence="11">The sequence shown here is derived from an EMBL/GenBank/DDBJ whole genome shotgun (WGS) entry which is preliminary data.</text>
</comment>
<proteinExistence type="inferred from homology"/>
<feature type="transmembrane region" description="Helical" evidence="7">
    <location>
        <begin position="136"/>
        <end position="156"/>
    </location>
</feature>
<feature type="transmembrane region" description="Helical" evidence="7">
    <location>
        <begin position="443"/>
        <end position="465"/>
    </location>
</feature>
<dbReference type="Pfam" id="PF07662">
    <property type="entry name" value="Nucleos_tra2_C"/>
    <property type="match status" value="1"/>
</dbReference>
<evidence type="ECO:0000256" key="2">
    <source>
        <dbReference type="ARBA" id="ARBA00009033"/>
    </source>
</evidence>
<keyword evidence="12" id="KW-1185">Reference proteome</keyword>
<dbReference type="Pfam" id="PF01773">
    <property type="entry name" value="Nucleos_tra2_N"/>
    <property type="match status" value="1"/>
</dbReference>
<protein>
    <submittedName>
        <fullName evidence="11">Na+ dependent nucleoside transporter domain protein</fullName>
    </submittedName>
</protein>
<feature type="transmembrane region" description="Helical" evidence="7">
    <location>
        <begin position="371"/>
        <end position="392"/>
    </location>
</feature>
<dbReference type="GO" id="GO:0005886">
    <property type="term" value="C:plasma membrane"/>
    <property type="evidence" value="ECO:0007669"/>
    <property type="project" value="UniProtKB-SubCell"/>
</dbReference>
<evidence type="ECO:0000259" key="8">
    <source>
        <dbReference type="Pfam" id="PF01773"/>
    </source>
</evidence>
<evidence type="ECO:0000256" key="6">
    <source>
        <dbReference type="ARBA" id="ARBA00023136"/>
    </source>
</evidence>
<comment type="similarity">
    <text evidence="2">Belongs to the concentrative nucleoside transporter (CNT) (TC 2.A.41) family.</text>
</comment>
<dbReference type="GO" id="GO:0015293">
    <property type="term" value="F:symporter activity"/>
    <property type="evidence" value="ECO:0007669"/>
    <property type="project" value="TreeGrafter"/>
</dbReference>
<keyword evidence="6 7" id="KW-0472">Membrane</keyword>
<dbReference type="RefSeq" id="WP_194537725.1">
    <property type="nucleotide sequence ID" value="NZ_JACEFB010000005.1"/>
</dbReference>
<dbReference type="AlphaFoldDB" id="A0A7V8VEB1"/>
<evidence type="ECO:0000256" key="7">
    <source>
        <dbReference type="SAM" id="Phobius"/>
    </source>
</evidence>
<dbReference type="InterPro" id="IPR008276">
    <property type="entry name" value="C_nuclsd_transpt"/>
</dbReference>
<accession>A0A7V8VEB1</accession>
<dbReference type="InterPro" id="IPR011642">
    <property type="entry name" value="Gate_dom"/>
</dbReference>
<evidence type="ECO:0000256" key="1">
    <source>
        <dbReference type="ARBA" id="ARBA00004651"/>
    </source>
</evidence>
<dbReference type="Pfam" id="PF07670">
    <property type="entry name" value="Gate"/>
    <property type="match status" value="1"/>
</dbReference>
<sequence>MNNQALTLPRRGWKVPVRGVLLAVIGLCVATAWALPESPQGRSLLGVIAFLSLAAACSTRLEAIQWRPIVGGMILQITLAVLILRVPAVYDFFVATSDVIRKFIEFSDAGASFVFGPLVQAEQLEKGLGLSQGGGFIFVVKALPAVIFVSSFFTVLYHLGILQRVVRLFAWIMVRIMGTSGAESLSATANVFMGQTEAPLIVRPYIPAMTRSELLALMIGGMATIAGGVMVAYIAMLDKIGMGQQAYALLATSVMAAPCGLYLAKILLPETEEPLTRGQVKASVERSHANVIDAAAEGASQGMKLVLNITAMLIAFIAFVALINHVLARIDGWLGLQAAAGWSGPLSLERLLSWLFYPVALLLGVPAGDAAAAGELLGVKLALNEFVAYVLLAEKYGDQLQPRTVALLAYALTGFANFASIGIQLGGIGSMAPQRRGELAQLGLLALLGGFLATLINAAWAGLLLP</sequence>
<evidence type="ECO:0000259" key="10">
    <source>
        <dbReference type="Pfam" id="PF07670"/>
    </source>
</evidence>
<dbReference type="Proteomes" id="UP000542342">
    <property type="component" value="Unassembled WGS sequence"/>
</dbReference>
<feature type="domain" description="Concentrative nucleoside transporter C-terminal" evidence="9">
    <location>
        <begin position="249"/>
        <end position="462"/>
    </location>
</feature>
<feature type="transmembrane region" description="Helical" evidence="7">
    <location>
        <begin position="44"/>
        <end position="61"/>
    </location>
</feature>
<dbReference type="PANTHER" id="PTHR10590">
    <property type="entry name" value="SODIUM/NUCLEOSIDE COTRANSPORTER"/>
    <property type="match status" value="1"/>
</dbReference>
<feature type="domain" description="Concentrative nucleoside transporter N-terminal" evidence="8">
    <location>
        <begin position="45"/>
        <end position="118"/>
    </location>
</feature>
<dbReference type="EMBL" id="JACEFB010000005">
    <property type="protein sequence ID" value="MBA2226285.1"/>
    <property type="molecule type" value="Genomic_DNA"/>
</dbReference>
<dbReference type="InterPro" id="IPR002668">
    <property type="entry name" value="CNT_N_dom"/>
</dbReference>
<feature type="domain" description="Nucleoside transporter/FeoB GTPase Gate" evidence="10">
    <location>
        <begin position="139"/>
        <end position="237"/>
    </location>
</feature>
<feature type="transmembrane region" description="Helical" evidence="7">
    <location>
        <begin position="247"/>
        <end position="268"/>
    </location>
</feature>
<dbReference type="GO" id="GO:0005337">
    <property type="term" value="F:nucleoside transmembrane transporter activity"/>
    <property type="evidence" value="ECO:0007669"/>
    <property type="project" value="InterPro"/>
</dbReference>
<evidence type="ECO:0000256" key="5">
    <source>
        <dbReference type="ARBA" id="ARBA00022989"/>
    </source>
</evidence>
<evidence type="ECO:0000313" key="11">
    <source>
        <dbReference type="EMBL" id="MBA2226285.1"/>
    </source>
</evidence>
<dbReference type="PANTHER" id="PTHR10590:SF4">
    <property type="entry name" value="SOLUTE CARRIER FAMILY 28 MEMBER 3"/>
    <property type="match status" value="1"/>
</dbReference>
<name>A0A7V8VEB1_9BACT</name>
<reference evidence="11 12" key="1">
    <citation type="submission" date="2020-07" db="EMBL/GenBank/DDBJ databases">
        <title>Thermogemmata thermophila gen. nov., sp. nov., a novel moderate thermophilic planctomycete from a Kamchatka hot spring.</title>
        <authorList>
            <person name="Elcheninov A.G."/>
            <person name="Podosokorskaya O.A."/>
            <person name="Kovaleva O.L."/>
            <person name="Novikov A."/>
            <person name="Bonch-Osmolovskaya E.A."/>
            <person name="Toshchakov S.V."/>
            <person name="Kublanov I.V."/>
        </authorList>
    </citation>
    <scope>NUCLEOTIDE SEQUENCE [LARGE SCALE GENOMIC DNA]</scope>
    <source>
        <strain evidence="11 12">2918</strain>
    </source>
</reference>
<feature type="transmembrane region" description="Helical" evidence="7">
    <location>
        <begin position="305"/>
        <end position="327"/>
    </location>
</feature>